<evidence type="ECO:0008006" key="3">
    <source>
        <dbReference type="Google" id="ProtNLM"/>
    </source>
</evidence>
<keyword evidence="1" id="KW-0472">Membrane</keyword>
<evidence type="ECO:0000256" key="1">
    <source>
        <dbReference type="SAM" id="Phobius"/>
    </source>
</evidence>
<sequence length="60" mass="6469">MAGSVVPAIVVKGFSAADKLVHGGSYLILVTWFAGLYRRQLHVFIALVLFALGLVLEVIQ</sequence>
<dbReference type="EMBL" id="UINC01012426">
    <property type="protein sequence ID" value="SVA54274.1"/>
    <property type="molecule type" value="Genomic_DNA"/>
</dbReference>
<reference evidence="2" key="1">
    <citation type="submission" date="2018-05" db="EMBL/GenBank/DDBJ databases">
        <authorList>
            <person name="Lanie J.A."/>
            <person name="Ng W.-L."/>
            <person name="Kazmierczak K.M."/>
            <person name="Andrzejewski T.M."/>
            <person name="Davidsen T.M."/>
            <person name="Wayne K.J."/>
            <person name="Tettelin H."/>
            <person name="Glass J.I."/>
            <person name="Rusch D."/>
            <person name="Podicherti R."/>
            <person name="Tsui H.-C.T."/>
            <person name="Winkler M.E."/>
        </authorList>
    </citation>
    <scope>NUCLEOTIDE SEQUENCE</scope>
</reference>
<keyword evidence="1" id="KW-1133">Transmembrane helix</keyword>
<accession>A0A381WP43</accession>
<feature type="non-terminal residue" evidence="2">
    <location>
        <position position="60"/>
    </location>
</feature>
<keyword evidence="1" id="KW-0812">Transmembrane</keyword>
<feature type="transmembrane region" description="Helical" evidence="1">
    <location>
        <begin position="41"/>
        <end position="59"/>
    </location>
</feature>
<proteinExistence type="predicted"/>
<protein>
    <recommendedName>
        <fullName evidence="3">VanZ-like domain-containing protein</fullName>
    </recommendedName>
</protein>
<evidence type="ECO:0000313" key="2">
    <source>
        <dbReference type="EMBL" id="SVA54274.1"/>
    </source>
</evidence>
<dbReference type="AlphaFoldDB" id="A0A381WP43"/>
<name>A0A381WP43_9ZZZZ</name>
<gene>
    <name evidence="2" type="ORF">METZ01_LOCUS107128</name>
</gene>
<organism evidence="2">
    <name type="scientific">marine metagenome</name>
    <dbReference type="NCBI Taxonomy" id="408172"/>
    <lineage>
        <taxon>unclassified sequences</taxon>
        <taxon>metagenomes</taxon>
        <taxon>ecological metagenomes</taxon>
    </lineage>
</organism>